<feature type="region of interest" description="Disordered" evidence="1">
    <location>
        <begin position="729"/>
        <end position="758"/>
    </location>
</feature>
<feature type="compositionally biased region" description="Low complexity" evidence="1">
    <location>
        <begin position="51"/>
        <end position="85"/>
    </location>
</feature>
<organism evidence="2 3">
    <name type="scientific">Purpureocillium lavendulum</name>
    <dbReference type="NCBI Taxonomy" id="1247861"/>
    <lineage>
        <taxon>Eukaryota</taxon>
        <taxon>Fungi</taxon>
        <taxon>Dikarya</taxon>
        <taxon>Ascomycota</taxon>
        <taxon>Pezizomycotina</taxon>
        <taxon>Sordariomycetes</taxon>
        <taxon>Hypocreomycetidae</taxon>
        <taxon>Hypocreales</taxon>
        <taxon>Ophiocordycipitaceae</taxon>
        <taxon>Purpureocillium</taxon>
    </lineage>
</organism>
<feature type="region of interest" description="Disordered" evidence="1">
    <location>
        <begin position="421"/>
        <end position="465"/>
    </location>
</feature>
<feature type="compositionally biased region" description="Basic and acidic residues" evidence="1">
    <location>
        <begin position="90"/>
        <end position="111"/>
    </location>
</feature>
<evidence type="ECO:0000313" key="2">
    <source>
        <dbReference type="EMBL" id="KAJ6440392.1"/>
    </source>
</evidence>
<feature type="region of interest" description="Disordered" evidence="1">
    <location>
        <begin position="347"/>
        <end position="368"/>
    </location>
</feature>
<proteinExistence type="predicted"/>
<evidence type="ECO:0000313" key="3">
    <source>
        <dbReference type="Proteomes" id="UP001163105"/>
    </source>
</evidence>
<protein>
    <submittedName>
        <fullName evidence="2">ORP1 like protein</fullName>
    </submittedName>
</protein>
<reference evidence="2" key="1">
    <citation type="submission" date="2023-01" db="EMBL/GenBank/DDBJ databases">
        <title>The growth and conidiation of Purpureocillium lavendulum are regulated by nitrogen source and histone H3K14 acetylation.</title>
        <authorList>
            <person name="Tang P."/>
            <person name="Han J."/>
            <person name="Zhang C."/>
            <person name="Tang P."/>
            <person name="Qi F."/>
            <person name="Zhang K."/>
            <person name="Liang L."/>
        </authorList>
    </citation>
    <scope>NUCLEOTIDE SEQUENCE</scope>
    <source>
        <strain evidence="2">YMF1.00683</strain>
    </source>
</reference>
<gene>
    <name evidence="2" type="ORF">O9K51_06182</name>
</gene>
<dbReference type="EMBL" id="JAQHRD010000005">
    <property type="protein sequence ID" value="KAJ6440392.1"/>
    <property type="molecule type" value="Genomic_DNA"/>
</dbReference>
<feature type="compositionally biased region" description="Low complexity" evidence="1">
    <location>
        <begin position="638"/>
        <end position="650"/>
    </location>
</feature>
<keyword evidence="3" id="KW-1185">Reference proteome</keyword>
<comment type="caution">
    <text evidence="2">The sequence shown here is derived from an EMBL/GenBank/DDBJ whole genome shotgun (WGS) entry which is preliminary data.</text>
</comment>
<evidence type="ECO:0000256" key="1">
    <source>
        <dbReference type="SAM" id="MobiDB-lite"/>
    </source>
</evidence>
<feature type="region of interest" description="Disordered" evidence="1">
    <location>
        <begin position="584"/>
        <end position="662"/>
    </location>
</feature>
<accession>A0AB34FMM2</accession>
<sequence length="758" mass="82530">MGFCTRPEMVRAAATDPGNRRTETCERRAESGDERPHDTDRSEPLRHKFSDSNSSLSSYSSWQSRSHSRISSVTTVSGPPSVGSSLADRPILESKGDENEDDAHQPRRLHDNGYFSTNMRHRLPEHRESEELERPASPSDAILLMKTSPRNHQNLGSPCMTASATGSPVPRGEPILTPQAALGRPEERKLANPSHLDLQKAASHGPPRTMPSSPLDTSVAALPSVPRSLSLLDDGVDFSADTPEEPRCMFVANCDTGSQLRKAISHLFGRNKSCTLKIPKDVWVYYCRKHYQRIRYRNARTYPSNQMELVKVQIVRLQRWSEANKAKGSGPYIKQWTLSLRKREQNRLESGKGVGEDGDEDSIANQGGSAVPDWIIQTLGDGYTTEKMLDIAERLHQEIARGSLSTVPEIEFLPDIVDGEKGASARPVRTRRQDSGSKTPKRKALDLPGPFRQDPANGDVFSDDHDEVEDAGEMMIHSGKRARLGDANSLPYYSAPESSDAHQPRSAHPYMVPAYGDGYGRAMFPPRAPHIVPKMSAMDYTQARAHGDYQHHGQPSFQPHAHSMSEVLHRGSIAAYGPDGVRYTANHGGADSQAPLPSISARVPSNAGLQRSPAQGRAHGAGLGSHASAARPSHHRSSSAYSLASRHALAPARPSSSGTGEEVGLIHRDLPEAMYSVSSHPQSMAGGGDRWASSHYSPGRAWPQEYGQAFAPRQQVVQRSPVHSHATHVQTASPRAAATYSAGKPPAAFGGGRAAHDV</sequence>
<dbReference type="AlphaFoldDB" id="A0AB34FMM2"/>
<dbReference type="Proteomes" id="UP001163105">
    <property type="component" value="Unassembled WGS sequence"/>
</dbReference>
<feature type="compositionally biased region" description="Gly residues" evidence="1">
    <location>
        <begin position="749"/>
        <end position="758"/>
    </location>
</feature>
<feature type="region of interest" description="Disordered" evidence="1">
    <location>
        <begin position="182"/>
        <end position="219"/>
    </location>
</feature>
<feature type="region of interest" description="Disordered" evidence="1">
    <location>
        <begin position="1"/>
        <end position="116"/>
    </location>
</feature>
<feature type="compositionally biased region" description="Basic and acidic residues" evidence="1">
    <location>
        <begin position="18"/>
        <end position="50"/>
    </location>
</feature>
<name>A0AB34FMM2_9HYPO</name>
<feature type="compositionally biased region" description="Low complexity" evidence="1">
    <location>
        <begin position="616"/>
        <end position="631"/>
    </location>
</feature>